<dbReference type="InterPro" id="IPR002734">
    <property type="entry name" value="RibDG_C"/>
</dbReference>
<proteinExistence type="predicted"/>
<dbReference type="Proteomes" id="UP001056035">
    <property type="component" value="Chromosome"/>
</dbReference>
<dbReference type="PANTHER" id="PTHR38011:SF7">
    <property type="entry name" value="2,5-DIAMINO-6-RIBOSYLAMINO-4(3H)-PYRIMIDINONE 5'-PHOSPHATE REDUCTASE"/>
    <property type="match status" value="1"/>
</dbReference>
<evidence type="ECO:0000259" key="4">
    <source>
        <dbReference type="Pfam" id="PF01872"/>
    </source>
</evidence>
<comment type="pathway">
    <text evidence="1">Cofactor biosynthesis; riboflavin biosynthesis.</text>
</comment>
<gene>
    <name evidence="5" type="ORF">NBH00_19720</name>
</gene>
<dbReference type="InterPro" id="IPR024072">
    <property type="entry name" value="DHFR-like_dom_sf"/>
</dbReference>
<dbReference type="RefSeq" id="WP_254570283.1">
    <property type="nucleotide sequence ID" value="NZ_CP098502.1"/>
</dbReference>
<keyword evidence="3" id="KW-0560">Oxidoreductase</keyword>
<evidence type="ECO:0000256" key="1">
    <source>
        <dbReference type="ARBA" id="ARBA00005104"/>
    </source>
</evidence>
<dbReference type="Pfam" id="PF01872">
    <property type="entry name" value="RibD_C"/>
    <property type="match status" value="1"/>
</dbReference>
<evidence type="ECO:0000313" key="6">
    <source>
        <dbReference type="Proteomes" id="UP001056035"/>
    </source>
</evidence>
<dbReference type="SUPFAM" id="SSF53597">
    <property type="entry name" value="Dihydrofolate reductase-like"/>
    <property type="match status" value="1"/>
</dbReference>
<reference evidence="5 6" key="1">
    <citation type="submission" date="2022-06" db="EMBL/GenBank/DDBJ databases">
        <title>Paraconexibacter antarcticus.</title>
        <authorList>
            <person name="Kim C.S."/>
        </authorList>
    </citation>
    <scope>NUCLEOTIDE SEQUENCE [LARGE SCALE GENOMIC DNA]</scope>
    <source>
        <strain evidence="5 6">02-257</strain>
    </source>
</reference>
<sequence length="237" mass="24414">MDESSEHGEWARSRTAAALAAGGPRRLVGVMVTSVDARAALDGKSGGLSSAPDRALLKAWRAAAGGVLVGARTLETERYGSLIPEPARAVRLAAGQEGWPRLLTISRRLDLDLDAVLSTDPDLPLTVYAQTGAGELPDHRGTDVELVTLDDVSPAAVVADARARRGYDVIACEGGPHLLAAALADGALTDLSLTIAPTVIGSGPPLLPEGDLDAAVALELVACDARDGSVFAHYAVR</sequence>
<protein>
    <submittedName>
        <fullName evidence="5">Dihydrofolate reductase family protein</fullName>
    </submittedName>
</protein>
<feature type="domain" description="Bacterial bifunctional deaminase-reductase C-terminal" evidence="4">
    <location>
        <begin position="31"/>
        <end position="225"/>
    </location>
</feature>
<dbReference type="Gene3D" id="3.40.430.10">
    <property type="entry name" value="Dihydrofolate Reductase, subunit A"/>
    <property type="match status" value="1"/>
</dbReference>
<dbReference type="EMBL" id="CP098502">
    <property type="protein sequence ID" value="UTI63558.1"/>
    <property type="molecule type" value="Genomic_DNA"/>
</dbReference>
<evidence type="ECO:0000313" key="5">
    <source>
        <dbReference type="EMBL" id="UTI63558.1"/>
    </source>
</evidence>
<dbReference type="InterPro" id="IPR050765">
    <property type="entry name" value="Riboflavin_Biosynth_HTPR"/>
</dbReference>
<accession>A0ABY5DNF6</accession>
<dbReference type="PANTHER" id="PTHR38011">
    <property type="entry name" value="DIHYDROFOLATE REDUCTASE FAMILY PROTEIN (AFU_ORTHOLOGUE AFUA_8G06820)"/>
    <property type="match status" value="1"/>
</dbReference>
<name>A0ABY5DNF6_9ACTN</name>
<keyword evidence="6" id="KW-1185">Reference proteome</keyword>
<evidence type="ECO:0000256" key="3">
    <source>
        <dbReference type="ARBA" id="ARBA00023002"/>
    </source>
</evidence>
<evidence type="ECO:0000256" key="2">
    <source>
        <dbReference type="ARBA" id="ARBA00022857"/>
    </source>
</evidence>
<organism evidence="5 6">
    <name type="scientific">Paraconexibacter antarcticus</name>
    <dbReference type="NCBI Taxonomy" id="2949664"/>
    <lineage>
        <taxon>Bacteria</taxon>
        <taxon>Bacillati</taxon>
        <taxon>Actinomycetota</taxon>
        <taxon>Thermoleophilia</taxon>
        <taxon>Solirubrobacterales</taxon>
        <taxon>Paraconexibacteraceae</taxon>
        <taxon>Paraconexibacter</taxon>
    </lineage>
</organism>
<keyword evidence="2" id="KW-0521">NADP</keyword>